<gene>
    <name evidence="2" type="ORF">AMECASPLE_038008</name>
</gene>
<organism evidence="2 3">
    <name type="scientific">Ameca splendens</name>
    <dbReference type="NCBI Taxonomy" id="208324"/>
    <lineage>
        <taxon>Eukaryota</taxon>
        <taxon>Metazoa</taxon>
        <taxon>Chordata</taxon>
        <taxon>Craniata</taxon>
        <taxon>Vertebrata</taxon>
        <taxon>Euteleostomi</taxon>
        <taxon>Actinopterygii</taxon>
        <taxon>Neopterygii</taxon>
        <taxon>Teleostei</taxon>
        <taxon>Neoteleostei</taxon>
        <taxon>Acanthomorphata</taxon>
        <taxon>Ovalentaria</taxon>
        <taxon>Atherinomorphae</taxon>
        <taxon>Cyprinodontiformes</taxon>
        <taxon>Goodeidae</taxon>
        <taxon>Ameca</taxon>
    </lineage>
</organism>
<accession>A0ABV0Y8R1</accession>
<reference evidence="2 3" key="1">
    <citation type="submission" date="2021-06" db="EMBL/GenBank/DDBJ databases">
        <authorList>
            <person name="Palmer J.M."/>
        </authorList>
    </citation>
    <scope>NUCLEOTIDE SEQUENCE [LARGE SCALE GENOMIC DNA]</scope>
    <source>
        <strain evidence="2 3">AS_MEX2019</strain>
        <tissue evidence="2">Muscle</tissue>
    </source>
</reference>
<name>A0ABV0Y8R1_9TELE</name>
<sequence length="117" mass="12534">MLNIVVSSSCEGQRAMETWISVTEGLAYFHCLNPILYAFLGVKFNQIARSMPVIIIIDSGSGSGGSGGSGGSWSQKATPCPQSLSLPAFCPVDRQSMLGVCGLYTLRRDLTKTNKQE</sequence>
<evidence type="ECO:0000313" key="2">
    <source>
        <dbReference type="EMBL" id="MEQ2289906.1"/>
    </source>
</evidence>
<dbReference type="EMBL" id="JAHRIP010025549">
    <property type="protein sequence ID" value="MEQ2289906.1"/>
    <property type="molecule type" value="Genomic_DNA"/>
</dbReference>
<comment type="caution">
    <text evidence="2">The sequence shown here is derived from an EMBL/GenBank/DDBJ whole genome shotgun (WGS) entry which is preliminary data.</text>
</comment>
<protein>
    <submittedName>
        <fullName evidence="2">Uncharacterized protein</fullName>
    </submittedName>
</protein>
<proteinExistence type="predicted"/>
<evidence type="ECO:0000313" key="3">
    <source>
        <dbReference type="Proteomes" id="UP001469553"/>
    </source>
</evidence>
<dbReference type="Proteomes" id="UP001469553">
    <property type="component" value="Unassembled WGS sequence"/>
</dbReference>
<dbReference type="Gene3D" id="1.20.1070.10">
    <property type="entry name" value="Rhodopsin 7-helix transmembrane proteins"/>
    <property type="match status" value="1"/>
</dbReference>
<feature type="region of interest" description="Disordered" evidence="1">
    <location>
        <begin position="61"/>
        <end position="80"/>
    </location>
</feature>
<evidence type="ECO:0000256" key="1">
    <source>
        <dbReference type="SAM" id="MobiDB-lite"/>
    </source>
</evidence>
<feature type="compositionally biased region" description="Gly residues" evidence="1">
    <location>
        <begin position="61"/>
        <end position="71"/>
    </location>
</feature>
<keyword evidence="3" id="KW-1185">Reference proteome</keyword>